<protein>
    <submittedName>
        <fullName evidence="2">Uncharacterized protein</fullName>
    </submittedName>
</protein>
<evidence type="ECO:0000313" key="2">
    <source>
        <dbReference type="EMBL" id="KAH8035445.1"/>
    </source>
</evidence>
<comment type="caution">
    <text evidence="2">The sequence shown here is derived from an EMBL/GenBank/DDBJ whole genome shotgun (WGS) entry which is preliminary data.</text>
</comment>
<name>A0A9J6EMY3_RHIMP</name>
<reference evidence="2" key="1">
    <citation type="journal article" date="2020" name="Cell">
        <title>Large-Scale Comparative Analyses of Tick Genomes Elucidate Their Genetic Diversity and Vector Capacities.</title>
        <authorList>
            <consortium name="Tick Genome and Microbiome Consortium (TIGMIC)"/>
            <person name="Jia N."/>
            <person name="Wang J."/>
            <person name="Shi W."/>
            <person name="Du L."/>
            <person name="Sun Y."/>
            <person name="Zhan W."/>
            <person name="Jiang J.F."/>
            <person name="Wang Q."/>
            <person name="Zhang B."/>
            <person name="Ji P."/>
            <person name="Bell-Sakyi L."/>
            <person name="Cui X.M."/>
            <person name="Yuan T.T."/>
            <person name="Jiang B.G."/>
            <person name="Yang W.F."/>
            <person name="Lam T.T."/>
            <person name="Chang Q.C."/>
            <person name="Ding S.J."/>
            <person name="Wang X.J."/>
            <person name="Zhu J.G."/>
            <person name="Ruan X.D."/>
            <person name="Zhao L."/>
            <person name="Wei J.T."/>
            <person name="Ye R.Z."/>
            <person name="Que T.C."/>
            <person name="Du C.H."/>
            <person name="Zhou Y.H."/>
            <person name="Cheng J.X."/>
            <person name="Dai P.F."/>
            <person name="Guo W.B."/>
            <person name="Han X.H."/>
            <person name="Huang E.J."/>
            <person name="Li L.F."/>
            <person name="Wei W."/>
            <person name="Gao Y.C."/>
            <person name="Liu J.Z."/>
            <person name="Shao H.Z."/>
            <person name="Wang X."/>
            <person name="Wang C.C."/>
            <person name="Yang T.C."/>
            <person name="Huo Q.B."/>
            <person name="Li W."/>
            <person name="Chen H.Y."/>
            <person name="Chen S.E."/>
            <person name="Zhou L.G."/>
            <person name="Ni X.B."/>
            <person name="Tian J.H."/>
            <person name="Sheng Y."/>
            <person name="Liu T."/>
            <person name="Pan Y.S."/>
            <person name="Xia L.Y."/>
            <person name="Li J."/>
            <person name="Zhao F."/>
            <person name="Cao W.C."/>
        </authorList>
    </citation>
    <scope>NUCLEOTIDE SEQUENCE</scope>
    <source>
        <strain evidence="2">Rmic-2018</strain>
    </source>
</reference>
<keyword evidence="3" id="KW-1185">Reference proteome</keyword>
<evidence type="ECO:0000256" key="1">
    <source>
        <dbReference type="SAM" id="MobiDB-lite"/>
    </source>
</evidence>
<dbReference type="Proteomes" id="UP000821866">
    <property type="component" value="Chromosome 11"/>
</dbReference>
<dbReference type="AlphaFoldDB" id="A0A9J6EMY3"/>
<feature type="region of interest" description="Disordered" evidence="1">
    <location>
        <begin position="1"/>
        <end position="71"/>
    </location>
</feature>
<gene>
    <name evidence="2" type="ORF">HPB51_005633</name>
</gene>
<reference evidence="2" key="2">
    <citation type="submission" date="2021-09" db="EMBL/GenBank/DDBJ databases">
        <authorList>
            <person name="Jia N."/>
            <person name="Wang J."/>
            <person name="Shi W."/>
            <person name="Du L."/>
            <person name="Sun Y."/>
            <person name="Zhan W."/>
            <person name="Jiang J."/>
            <person name="Wang Q."/>
            <person name="Zhang B."/>
            <person name="Ji P."/>
            <person name="Sakyi L.B."/>
            <person name="Cui X."/>
            <person name="Yuan T."/>
            <person name="Jiang B."/>
            <person name="Yang W."/>
            <person name="Lam T.T.-Y."/>
            <person name="Chang Q."/>
            <person name="Ding S."/>
            <person name="Wang X."/>
            <person name="Zhu J."/>
            <person name="Ruan X."/>
            <person name="Zhao L."/>
            <person name="Wei J."/>
            <person name="Que T."/>
            <person name="Du C."/>
            <person name="Cheng J."/>
            <person name="Dai P."/>
            <person name="Han X."/>
            <person name="Huang E."/>
            <person name="Gao Y."/>
            <person name="Liu J."/>
            <person name="Shao H."/>
            <person name="Ye R."/>
            <person name="Li L."/>
            <person name="Wei W."/>
            <person name="Wang X."/>
            <person name="Wang C."/>
            <person name="Huo Q."/>
            <person name="Li W."/>
            <person name="Guo W."/>
            <person name="Chen H."/>
            <person name="Chen S."/>
            <person name="Zhou L."/>
            <person name="Zhou L."/>
            <person name="Ni X."/>
            <person name="Tian J."/>
            <person name="Zhou Y."/>
            <person name="Sheng Y."/>
            <person name="Liu T."/>
            <person name="Pan Y."/>
            <person name="Xia L."/>
            <person name="Li J."/>
            <person name="Zhao F."/>
            <person name="Cao W."/>
        </authorList>
    </citation>
    <scope>NUCLEOTIDE SEQUENCE</scope>
    <source>
        <strain evidence="2">Rmic-2018</strain>
        <tissue evidence="2">Larvae</tissue>
    </source>
</reference>
<proteinExistence type="predicted"/>
<sequence>MGDASTVASSSRASSLSPPPTAAVGCRRRPRQKQGDRVRAAAQHVSSPGSAEEEDDGGSPVSPSAGDGVPIRALQIPTAGDEEATEAWLGDPMLHEILHSRTLTEHTRVRDWVTDEYAAKGVPEDSRIRHGSPGFLLIGGIDPRLPHQVLTGSRFYFYSKAHVVSC</sequence>
<evidence type="ECO:0000313" key="3">
    <source>
        <dbReference type="Proteomes" id="UP000821866"/>
    </source>
</evidence>
<accession>A0A9J6EMY3</accession>
<dbReference type="EMBL" id="JABSTU010000003">
    <property type="protein sequence ID" value="KAH8035445.1"/>
    <property type="molecule type" value="Genomic_DNA"/>
</dbReference>
<organism evidence="2 3">
    <name type="scientific">Rhipicephalus microplus</name>
    <name type="common">Cattle tick</name>
    <name type="synonym">Boophilus microplus</name>
    <dbReference type="NCBI Taxonomy" id="6941"/>
    <lineage>
        <taxon>Eukaryota</taxon>
        <taxon>Metazoa</taxon>
        <taxon>Ecdysozoa</taxon>
        <taxon>Arthropoda</taxon>
        <taxon>Chelicerata</taxon>
        <taxon>Arachnida</taxon>
        <taxon>Acari</taxon>
        <taxon>Parasitiformes</taxon>
        <taxon>Ixodida</taxon>
        <taxon>Ixodoidea</taxon>
        <taxon>Ixodidae</taxon>
        <taxon>Rhipicephalinae</taxon>
        <taxon>Rhipicephalus</taxon>
        <taxon>Boophilus</taxon>
    </lineage>
</organism>
<feature type="compositionally biased region" description="Low complexity" evidence="1">
    <location>
        <begin position="1"/>
        <end position="16"/>
    </location>
</feature>